<dbReference type="RefSeq" id="WP_016812405.1">
    <property type="nucleotide sequence ID" value="NZ_JAMQNB010000002.1"/>
</dbReference>
<proteinExistence type="predicted"/>
<evidence type="ECO:0000256" key="2">
    <source>
        <dbReference type="ARBA" id="ARBA00022448"/>
    </source>
</evidence>
<keyword evidence="6" id="KW-0411">Iron-sulfur</keyword>
<evidence type="ECO:0000256" key="3">
    <source>
        <dbReference type="ARBA" id="ARBA00022723"/>
    </source>
</evidence>
<dbReference type="InterPro" id="IPR010693">
    <property type="entry name" value="Divergent_4Fe-4S_mono-cluster"/>
</dbReference>
<keyword evidence="5" id="KW-0408">Iron</keyword>
<dbReference type="Proteomes" id="UP000315983">
    <property type="component" value="Unassembled WGS sequence"/>
</dbReference>
<dbReference type="AlphaFoldDB" id="A0A542XS28"/>
<reference evidence="9 12" key="2">
    <citation type="submission" date="2021-03" db="EMBL/GenBank/DDBJ databases">
        <title>Whole genome shotgun sequence of Salinispora arenicola NBRC 105043.</title>
        <authorList>
            <person name="Komaki H."/>
            <person name="Tamura T."/>
        </authorList>
    </citation>
    <scope>NUCLEOTIDE SEQUENCE [LARGE SCALE GENOMIC DNA]</scope>
    <source>
        <strain evidence="9 12">NBRC 105043</strain>
    </source>
</reference>
<dbReference type="PANTHER" id="PTHR36923">
    <property type="entry name" value="FERREDOXIN"/>
    <property type="match status" value="1"/>
</dbReference>
<keyword evidence="3" id="KW-0479">Metal-binding</keyword>
<keyword evidence="4" id="KW-0249">Electron transport</keyword>
<dbReference type="Pfam" id="PF06902">
    <property type="entry name" value="Fer4_19"/>
    <property type="match status" value="1"/>
</dbReference>
<evidence type="ECO:0000259" key="8">
    <source>
        <dbReference type="Pfam" id="PF06902"/>
    </source>
</evidence>
<dbReference type="EMBL" id="VFOL01000001">
    <property type="protein sequence ID" value="TQL38609.1"/>
    <property type="molecule type" value="Genomic_DNA"/>
</dbReference>
<evidence type="ECO:0000256" key="1">
    <source>
        <dbReference type="ARBA" id="ARBA00001927"/>
    </source>
</evidence>
<keyword evidence="12" id="KW-1185">Reference proteome</keyword>
<dbReference type="GO" id="GO:0051538">
    <property type="term" value="F:3 iron, 4 sulfur cluster binding"/>
    <property type="evidence" value="ECO:0007669"/>
    <property type="project" value="UniProtKB-KW"/>
</dbReference>
<dbReference type="EMBL" id="BOQM01000010">
    <property type="protein sequence ID" value="GIM84293.1"/>
    <property type="molecule type" value="Genomic_DNA"/>
</dbReference>
<evidence type="ECO:0000256" key="6">
    <source>
        <dbReference type="ARBA" id="ARBA00023014"/>
    </source>
</evidence>
<dbReference type="InterPro" id="IPR051269">
    <property type="entry name" value="Fe-S_cluster_ET"/>
</dbReference>
<dbReference type="Proteomes" id="UP000677457">
    <property type="component" value="Unassembled WGS sequence"/>
</dbReference>
<dbReference type="PANTHER" id="PTHR36923:SF3">
    <property type="entry name" value="FERREDOXIN"/>
    <property type="match status" value="1"/>
</dbReference>
<keyword evidence="7" id="KW-0003">3Fe-4S</keyword>
<comment type="cofactor">
    <cofactor evidence="1">
        <name>[3Fe-4S] cluster</name>
        <dbReference type="ChEBI" id="CHEBI:21137"/>
    </cofactor>
</comment>
<dbReference type="Gene3D" id="3.30.70.20">
    <property type="match status" value="1"/>
</dbReference>
<evidence type="ECO:0000256" key="7">
    <source>
        <dbReference type="ARBA" id="ARBA00023291"/>
    </source>
</evidence>
<evidence type="ECO:0000313" key="10">
    <source>
        <dbReference type="EMBL" id="TQL38609.1"/>
    </source>
</evidence>
<dbReference type="GeneID" id="93772987"/>
<evidence type="ECO:0000313" key="9">
    <source>
        <dbReference type="EMBL" id="GIM84293.1"/>
    </source>
</evidence>
<reference evidence="10 11" key="1">
    <citation type="submission" date="2019-06" db="EMBL/GenBank/DDBJ databases">
        <title>Sequencing the genomes of 1000 actinobacteria strains.</title>
        <authorList>
            <person name="Klenk H.-P."/>
        </authorList>
    </citation>
    <scope>NUCLEOTIDE SEQUENCE [LARGE SCALE GENOMIC DNA]</scope>
    <source>
        <strain evidence="10 11">DSM 44819</strain>
    </source>
</reference>
<evidence type="ECO:0000313" key="11">
    <source>
        <dbReference type="Proteomes" id="UP000315983"/>
    </source>
</evidence>
<dbReference type="GO" id="GO:0046872">
    <property type="term" value="F:metal ion binding"/>
    <property type="evidence" value="ECO:0007669"/>
    <property type="project" value="UniProtKB-KW"/>
</dbReference>
<sequence>MRLNADTGRCVGAGQCVLTEPTVFDQCDDGVVVLVINRPEGEAAQRARHAVALCPSGALSVTEEVDDG</sequence>
<feature type="domain" description="Divergent 4Fe-4S mono-cluster" evidence="8">
    <location>
        <begin position="3"/>
        <end position="63"/>
    </location>
</feature>
<gene>
    <name evidence="9" type="primary">fer_2</name>
    <name evidence="10" type="ORF">FB564_3811</name>
    <name evidence="9" type="ORF">Sar04_16550</name>
</gene>
<dbReference type="SUPFAM" id="SSF54862">
    <property type="entry name" value="4Fe-4S ferredoxins"/>
    <property type="match status" value="1"/>
</dbReference>
<accession>A0A542XS28</accession>
<evidence type="ECO:0000256" key="4">
    <source>
        <dbReference type="ARBA" id="ARBA00022982"/>
    </source>
</evidence>
<keyword evidence="2" id="KW-0813">Transport</keyword>
<evidence type="ECO:0000313" key="12">
    <source>
        <dbReference type="Proteomes" id="UP000677457"/>
    </source>
</evidence>
<comment type="caution">
    <text evidence="10">The sequence shown here is derived from an EMBL/GenBank/DDBJ whole genome shotgun (WGS) entry which is preliminary data.</text>
</comment>
<evidence type="ECO:0000256" key="5">
    <source>
        <dbReference type="ARBA" id="ARBA00023004"/>
    </source>
</evidence>
<organism evidence="10 11">
    <name type="scientific">Salinispora arenicola</name>
    <dbReference type="NCBI Taxonomy" id="168697"/>
    <lineage>
        <taxon>Bacteria</taxon>
        <taxon>Bacillati</taxon>
        <taxon>Actinomycetota</taxon>
        <taxon>Actinomycetes</taxon>
        <taxon>Micromonosporales</taxon>
        <taxon>Micromonosporaceae</taxon>
        <taxon>Salinispora</taxon>
    </lineage>
</organism>
<protein>
    <submittedName>
        <fullName evidence="10">Ferredoxin</fullName>
    </submittedName>
</protein>
<name>A0A542XS28_SALAC</name>